<dbReference type="InterPro" id="IPR045584">
    <property type="entry name" value="Pilin-like"/>
</dbReference>
<dbReference type="InterPro" id="IPR012902">
    <property type="entry name" value="N_methyl_site"/>
</dbReference>
<dbReference type="SUPFAM" id="SSF54523">
    <property type="entry name" value="Pili subunits"/>
    <property type="match status" value="1"/>
</dbReference>
<evidence type="ECO:0000256" key="6">
    <source>
        <dbReference type="SAM" id="Phobius"/>
    </source>
</evidence>
<evidence type="ECO:0000256" key="3">
    <source>
        <dbReference type="ARBA" id="ARBA00022692"/>
    </source>
</evidence>
<dbReference type="InterPro" id="IPR000983">
    <property type="entry name" value="Bac_GSPG_pilin"/>
</dbReference>
<dbReference type="PANTHER" id="PTHR30093">
    <property type="entry name" value="GENERAL SECRETION PATHWAY PROTEIN G"/>
    <property type="match status" value="1"/>
</dbReference>
<evidence type="ECO:0000256" key="2">
    <source>
        <dbReference type="ARBA" id="ARBA00022481"/>
    </source>
</evidence>
<organism evidence="7 8">
    <name type="scientific">Thermosyntropha lipolytica DSM 11003</name>
    <dbReference type="NCBI Taxonomy" id="1123382"/>
    <lineage>
        <taxon>Bacteria</taxon>
        <taxon>Bacillati</taxon>
        <taxon>Bacillota</taxon>
        <taxon>Clostridia</taxon>
        <taxon>Eubacteriales</taxon>
        <taxon>Syntrophomonadaceae</taxon>
        <taxon>Thermosyntropha</taxon>
    </lineage>
</organism>
<evidence type="ECO:0000256" key="4">
    <source>
        <dbReference type="ARBA" id="ARBA00022989"/>
    </source>
</evidence>
<name>A0A1M5LPM9_9FIRM</name>
<dbReference type="GO" id="GO:0015628">
    <property type="term" value="P:protein secretion by the type II secretion system"/>
    <property type="evidence" value="ECO:0007669"/>
    <property type="project" value="InterPro"/>
</dbReference>
<evidence type="ECO:0000256" key="1">
    <source>
        <dbReference type="ARBA" id="ARBA00004167"/>
    </source>
</evidence>
<keyword evidence="8" id="KW-1185">Reference proteome</keyword>
<proteinExistence type="predicted"/>
<sequence>MLIKMREMMRRDSRGFTLIELIVVMAILAILALIAIPRFRASTESAKIRAVDANHRTIVSAAQLYYAENNAWPANLNALTAANNGLLTASDLQNPPGANYNVSVDTNNNNKCTITATYGGKEWQWDSENGFTKRGATPTP</sequence>
<dbReference type="Gene3D" id="3.30.700.10">
    <property type="entry name" value="Glycoprotein, Type 4 Pilin"/>
    <property type="match status" value="1"/>
</dbReference>
<dbReference type="Proteomes" id="UP000242329">
    <property type="component" value="Unassembled WGS sequence"/>
</dbReference>
<reference evidence="8" key="1">
    <citation type="submission" date="2016-11" db="EMBL/GenBank/DDBJ databases">
        <authorList>
            <person name="Varghese N."/>
            <person name="Submissions S."/>
        </authorList>
    </citation>
    <scope>NUCLEOTIDE SEQUENCE [LARGE SCALE GENOMIC DNA]</scope>
    <source>
        <strain evidence="8">DSM 11003</strain>
    </source>
</reference>
<dbReference type="RefSeq" id="WP_073090119.1">
    <property type="nucleotide sequence ID" value="NZ_FQWY01000008.1"/>
</dbReference>
<evidence type="ECO:0000313" key="7">
    <source>
        <dbReference type="EMBL" id="SHG66313.1"/>
    </source>
</evidence>
<keyword evidence="3 6" id="KW-0812">Transmembrane</keyword>
<dbReference type="PROSITE" id="PS00409">
    <property type="entry name" value="PROKAR_NTER_METHYL"/>
    <property type="match status" value="1"/>
</dbReference>
<dbReference type="PANTHER" id="PTHR30093:SF44">
    <property type="entry name" value="TYPE II SECRETION SYSTEM CORE PROTEIN G"/>
    <property type="match status" value="1"/>
</dbReference>
<dbReference type="NCBIfam" id="TIGR02532">
    <property type="entry name" value="IV_pilin_GFxxxE"/>
    <property type="match status" value="1"/>
</dbReference>
<dbReference type="OrthoDB" id="9965085at2"/>
<comment type="subcellular location">
    <subcellularLocation>
        <location evidence="1">Membrane</location>
        <topology evidence="1">Single-pass membrane protein</topology>
    </subcellularLocation>
</comment>
<keyword evidence="4 6" id="KW-1133">Transmembrane helix</keyword>
<dbReference type="GO" id="GO:0015627">
    <property type="term" value="C:type II protein secretion system complex"/>
    <property type="evidence" value="ECO:0007669"/>
    <property type="project" value="InterPro"/>
</dbReference>
<evidence type="ECO:0000256" key="5">
    <source>
        <dbReference type="ARBA" id="ARBA00023136"/>
    </source>
</evidence>
<dbReference type="STRING" id="1123382.SAMN02745221_00709"/>
<dbReference type="AlphaFoldDB" id="A0A1M5LPM9"/>
<feature type="transmembrane region" description="Helical" evidence="6">
    <location>
        <begin position="21"/>
        <end position="39"/>
    </location>
</feature>
<dbReference type="Pfam" id="PF07963">
    <property type="entry name" value="N_methyl"/>
    <property type="match status" value="1"/>
</dbReference>
<gene>
    <name evidence="7" type="ORF">SAMN02745221_00709</name>
</gene>
<dbReference type="PRINTS" id="PR00813">
    <property type="entry name" value="BCTERIALGSPG"/>
</dbReference>
<dbReference type="EMBL" id="FQWY01000008">
    <property type="protein sequence ID" value="SHG66313.1"/>
    <property type="molecule type" value="Genomic_DNA"/>
</dbReference>
<protein>
    <submittedName>
        <fullName evidence="7">N-terminal methylation site-containing protein</fullName>
    </submittedName>
</protein>
<keyword evidence="5 6" id="KW-0472">Membrane</keyword>
<keyword evidence="2" id="KW-0488">Methylation</keyword>
<accession>A0A1M5LPM9</accession>
<dbReference type="GO" id="GO:0016020">
    <property type="term" value="C:membrane"/>
    <property type="evidence" value="ECO:0007669"/>
    <property type="project" value="UniProtKB-SubCell"/>
</dbReference>
<evidence type="ECO:0000313" key="8">
    <source>
        <dbReference type="Proteomes" id="UP000242329"/>
    </source>
</evidence>